<dbReference type="Gene3D" id="1.10.287.130">
    <property type="match status" value="1"/>
</dbReference>
<feature type="transmembrane region" description="Helical" evidence="15">
    <location>
        <begin position="163"/>
        <end position="186"/>
    </location>
</feature>
<dbReference type="PANTHER" id="PTHR45528">
    <property type="entry name" value="SENSOR HISTIDINE KINASE CPXA"/>
    <property type="match status" value="1"/>
</dbReference>
<dbReference type="Pfam" id="PF00672">
    <property type="entry name" value="HAMP"/>
    <property type="match status" value="1"/>
</dbReference>
<dbReference type="InterPro" id="IPR003660">
    <property type="entry name" value="HAMP_dom"/>
</dbReference>
<dbReference type="RefSeq" id="WP_066263171.1">
    <property type="nucleotide sequence ID" value="NZ_JARMAB010000002.1"/>
</dbReference>
<evidence type="ECO:0000256" key="4">
    <source>
        <dbReference type="ARBA" id="ARBA00015735"/>
    </source>
</evidence>
<evidence type="ECO:0000256" key="8">
    <source>
        <dbReference type="ARBA" id="ARBA00022692"/>
    </source>
</evidence>
<dbReference type="InterPro" id="IPR003661">
    <property type="entry name" value="HisK_dim/P_dom"/>
</dbReference>
<comment type="subcellular location">
    <subcellularLocation>
        <location evidence="2">Cell membrane</location>
        <topology evidence="2">Multi-pass membrane protein</topology>
    </subcellularLocation>
</comment>
<evidence type="ECO:0000256" key="12">
    <source>
        <dbReference type="ARBA" id="ARBA00022989"/>
    </source>
</evidence>
<evidence type="ECO:0000256" key="7">
    <source>
        <dbReference type="ARBA" id="ARBA00022679"/>
    </source>
</evidence>
<evidence type="ECO:0000256" key="5">
    <source>
        <dbReference type="ARBA" id="ARBA00022475"/>
    </source>
</evidence>
<dbReference type="EMBL" id="JARMAB010000002">
    <property type="protein sequence ID" value="MED1201544.1"/>
    <property type="molecule type" value="Genomic_DNA"/>
</dbReference>
<dbReference type="InterPro" id="IPR004358">
    <property type="entry name" value="Sig_transdc_His_kin-like_C"/>
</dbReference>
<keyword evidence="9" id="KW-0547">Nucleotide-binding</keyword>
<dbReference type="PROSITE" id="PS50109">
    <property type="entry name" value="HIS_KIN"/>
    <property type="match status" value="1"/>
</dbReference>
<evidence type="ECO:0000313" key="18">
    <source>
        <dbReference type="EMBL" id="MED1201544.1"/>
    </source>
</evidence>
<dbReference type="GO" id="GO:0016301">
    <property type="term" value="F:kinase activity"/>
    <property type="evidence" value="ECO:0007669"/>
    <property type="project" value="UniProtKB-KW"/>
</dbReference>
<dbReference type="Gene3D" id="6.10.340.10">
    <property type="match status" value="1"/>
</dbReference>
<dbReference type="SMART" id="SM00387">
    <property type="entry name" value="HATPase_c"/>
    <property type="match status" value="1"/>
</dbReference>
<dbReference type="InterPro" id="IPR036890">
    <property type="entry name" value="HATPase_C_sf"/>
</dbReference>
<keyword evidence="6" id="KW-0597">Phosphoprotein</keyword>
<keyword evidence="5" id="KW-1003">Cell membrane</keyword>
<proteinExistence type="predicted"/>
<sequence>MSHIQKWVKRSSLKVKWSIGASSAIFITFFLFSCLQYNFISKWLLHEEQTSVNEVLDELENRGPFITMDDLLDSKDIIKQVMEKDQTIRILDKSGKELLSVKSKDSSPFYIPFQPVSKNTTVLIKTDKDEIYVGRGPIHTRKFSGYVEVVYPLYTYHRLMRNLLVVMAFFGAISLVLSGLFGFIMAKNFLKPLQKLASAMQSIRKKGFQARMEPNGSNDELGDLTNIFNEMMDKIELSFIQQKQFVEDASHELRTPVQIMEGHLNLLNRWGKNNPDILEESLSASLQELDRMKKLVQELLDLSRAEQPNQIIRDQNTNALHKLQQIIKNFELIHEDFIFNLHCDPKMDTDVKINENHFEQIMIIVLDNAVKYSDDVQKVNITLKEENQFLHIDIQDYGVGIPSVDLPNIFHRFYRVDKARSREKGGNGLGLAIAKQIIESYSGKVYARSKVGEGTTITFILPKIR</sequence>
<dbReference type="Pfam" id="PF02518">
    <property type="entry name" value="HATPase_c"/>
    <property type="match status" value="1"/>
</dbReference>
<evidence type="ECO:0000259" key="16">
    <source>
        <dbReference type="PROSITE" id="PS50109"/>
    </source>
</evidence>
<organism evidence="18 19">
    <name type="scientific">Heyndrickxia acidicola</name>
    <dbReference type="NCBI Taxonomy" id="209389"/>
    <lineage>
        <taxon>Bacteria</taxon>
        <taxon>Bacillati</taxon>
        <taxon>Bacillota</taxon>
        <taxon>Bacilli</taxon>
        <taxon>Bacillales</taxon>
        <taxon>Bacillaceae</taxon>
        <taxon>Heyndrickxia</taxon>
    </lineage>
</organism>
<evidence type="ECO:0000256" key="14">
    <source>
        <dbReference type="ARBA" id="ARBA00023136"/>
    </source>
</evidence>
<name>A0ABU6MA37_9BACI</name>
<accession>A0ABU6MA37</accession>
<keyword evidence="10 18" id="KW-0418">Kinase</keyword>
<comment type="catalytic activity">
    <reaction evidence="1">
        <text>ATP + protein L-histidine = ADP + protein N-phospho-L-histidine.</text>
        <dbReference type="EC" id="2.7.13.3"/>
    </reaction>
</comment>
<evidence type="ECO:0000256" key="13">
    <source>
        <dbReference type="ARBA" id="ARBA00023012"/>
    </source>
</evidence>
<evidence type="ECO:0000256" key="3">
    <source>
        <dbReference type="ARBA" id="ARBA00012438"/>
    </source>
</evidence>
<evidence type="ECO:0000259" key="17">
    <source>
        <dbReference type="PROSITE" id="PS50885"/>
    </source>
</evidence>
<keyword evidence="8 15" id="KW-0812">Transmembrane</keyword>
<dbReference type="InterPro" id="IPR036097">
    <property type="entry name" value="HisK_dim/P_sf"/>
</dbReference>
<reference evidence="18 19" key="1">
    <citation type="submission" date="2023-03" db="EMBL/GenBank/DDBJ databases">
        <title>Bacillus Genome Sequencing.</title>
        <authorList>
            <person name="Dunlap C."/>
        </authorList>
    </citation>
    <scope>NUCLEOTIDE SEQUENCE [LARGE SCALE GENOMIC DNA]</scope>
    <source>
        <strain evidence="18 19">B-23453</strain>
    </source>
</reference>
<dbReference type="InterPro" id="IPR050398">
    <property type="entry name" value="HssS/ArlS-like"/>
</dbReference>
<dbReference type="InterPro" id="IPR005467">
    <property type="entry name" value="His_kinase_dom"/>
</dbReference>
<dbReference type="SMART" id="SM00388">
    <property type="entry name" value="HisKA"/>
    <property type="match status" value="1"/>
</dbReference>
<dbReference type="Pfam" id="PF00512">
    <property type="entry name" value="HisKA"/>
    <property type="match status" value="1"/>
</dbReference>
<dbReference type="PROSITE" id="PS51257">
    <property type="entry name" value="PROKAR_LIPOPROTEIN"/>
    <property type="match status" value="1"/>
</dbReference>
<dbReference type="CDD" id="cd00075">
    <property type="entry name" value="HATPase"/>
    <property type="match status" value="1"/>
</dbReference>
<keyword evidence="19" id="KW-1185">Reference proteome</keyword>
<comment type="caution">
    <text evidence="18">The sequence shown here is derived from an EMBL/GenBank/DDBJ whole genome shotgun (WGS) entry which is preliminary data.</text>
</comment>
<protein>
    <recommendedName>
        <fullName evidence="4">Signal transduction histidine-protein kinase ArlS</fullName>
        <ecNumber evidence="3">2.7.13.3</ecNumber>
    </recommendedName>
</protein>
<dbReference type="InterPro" id="IPR041610">
    <property type="entry name" value="ArlS_N"/>
</dbReference>
<keyword evidence="14 15" id="KW-0472">Membrane</keyword>
<evidence type="ECO:0000256" key="15">
    <source>
        <dbReference type="SAM" id="Phobius"/>
    </source>
</evidence>
<feature type="transmembrane region" description="Helical" evidence="15">
    <location>
        <begin position="21"/>
        <end position="40"/>
    </location>
</feature>
<evidence type="ECO:0000256" key="6">
    <source>
        <dbReference type="ARBA" id="ARBA00022553"/>
    </source>
</evidence>
<keyword evidence="7" id="KW-0808">Transferase</keyword>
<dbReference type="SUPFAM" id="SSF47384">
    <property type="entry name" value="Homodimeric domain of signal transducing histidine kinase"/>
    <property type="match status" value="1"/>
</dbReference>
<dbReference type="CDD" id="cd06225">
    <property type="entry name" value="HAMP"/>
    <property type="match status" value="1"/>
</dbReference>
<dbReference type="CDD" id="cd00082">
    <property type="entry name" value="HisKA"/>
    <property type="match status" value="1"/>
</dbReference>
<dbReference type="SUPFAM" id="SSF55874">
    <property type="entry name" value="ATPase domain of HSP90 chaperone/DNA topoisomerase II/histidine kinase"/>
    <property type="match status" value="1"/>
</dbReference>
<evidence type="ECO:0000256" key="11">
    <source>
        <dbReference type="ARBA" id="ARBA00022840"/>
    </source>
</evidence>
<feature type="domain" description="Histidine kinase" evidence="16">
    <location>
        <begin position="248"/>
        <end position="465"/>
    </location>
</feature>
<dbReference type="EC" id="2.7.13.3" evidence="3"/>
<feature type="domain" description="HAMP" evidence="17">
    <location>
        <begin position="187"/>
        <end position="240"/>
    </location>
</feature>
<dbReference type="Proteomes" id="UP001341444">
    <property type="component" value="Unassembled WGS sequence"/>
</dbReference>
<dbReference type="Pfam" id="PF18719">
    <property type="entry name" value="ArlS_N"/>
    <property type="match status" value="1"/>
</dbReference>
<evidence type="ECO:0000256" key="1">
    <source>
        <dbReference type="ARBA" id="ARBA00000085"/>
    </source>
</evidence>
<keyword evidence="12 15" id="KW-1133">Transmembrane helix</keyword>
<keyword evidence="11" id="KW-0067">ATP-binding</keyword>
<dbReference type="PROSITE" id="PS50885">
    <property type="entry name" value="HAMP"/>
    <property type="match status" value="1"/>
</dbReference>
<evidence type="ECO:0000256" key="9">
    <source>
        <dbReference type="ARBA" id="ARBA00022741"/>
    </source>
</evidence>
<gene>
    <name evidence="18" type="ORF">P4T90_00395</name>
</gene>
<evidence type="ECO:0000313" key="19">
    <source>
        <dbReference type="Proteomes" id="UP001341444"/>
    </source>
</evidence>
<dbReference type="PRINTS" id="PR00344">
    <property type="entry name" value="BCTRLSENSOR"/>
</dbReference>
<keyword evidence="13" id="KW-0902">Two-component regulatory system</keyword>
<evidence type="ECO:0000256" key="10">
    <source>
        <dbReference type="ARBA" id="ARBA00022777"/>
    </source>
</evidence>
<dbReference type="PANTHER" id="PTHR45528:SF12">
    <property type="entry name" value="SENSOR HISTIDINE KINASE ARSS"/>
    <property type="match status" value="1"/>
</dbReference>
<dbReference type="SUPFAM" id="SSF158472">
    <property type="entry name" value="HAMP domain-like"/>
    <property type="match status" value="1"/>
</dbReference>
<evidence type="ECO:0000256" key="2">
    <source>
        <dbReference type="ARBA" id="ARBA00004651"/>
    </source>
</evidence>
<dbReference type="InterPro" id="IPR003594">
    <property type="entry name" value="HATPase_dom"/>
</dbReference>
<dbReference type="Gene3D" id="3.30.565.10">
    <property type="entry name" value="Histidine kinase-like ATPase, C-terminal domain"/>
    <property type="match status" value="1"/>
</dbReference>
<dbReference type="SMART" id="SM00304">
    <property type="entry name" value="HAMP"/>
    <property type="match status" value="1"/>
</dbReference>